<gene>
    <name evidence="3" type="ORF">XPG1_1960</name>
</gene>
<proteinExistence type="predicted"/>
<evidence type="ECO:0008006" key="5">
    <source>
        <dbReference type="Google" id="ProtNLM"/>
    </source>
</evidence>
<dbReference type="Proteomes" id="UP000032735">
    <property type="component" value="Chromosome"/>
</dbReference>
<dbReference type="KEGG" id="xpo:XPG1_1960"/>
<dbReference type="InterPro" id="IPR021361">
    <property type="entry name" value="Tad2-like_dom"/>
</dbReference>
<dbReference type="OrthoDB" id="6447801at2"/>
<reference evidence="3 4" key="1">
    <citation type="submission" date="2013-07" db="EMBL/GenBank/DDBJ databases">
        <authorList>
            <person name="Genoscope - CEA"/>
        </authorList>
    </citation>
    <scope>NUCLEOTIDE SEQUENCE [LARGE SCALE GENOMIC DNA]</scope>
    <source>
        <strain evidence="3 4">G6</strain>
    </source>
</reference>
<dbReference type="InterPro" id="IPR056725">
    <property type="entry name" value="DUF7823"/>
</dbReference>
<keyword evidence="4" id="KW-1185">Reference proteome</keyword>
<dbReference type="AlphaFoldDB" id="A0A068R663"/>
<dbReference type="RefSeq" id="WP_052708282.1">
    <property type="nucleotide sequence ID" value="NZ_FO704551.1"/>
</dbReference>
<name>A0A068R663_9GAMM</name>
<evidence type="ECO:0000259" key="2">
    <source>
        <dbReference type="Pfam" id="PF25136"/>
    </source>
</evidence>
<evidence type="ECO:0000313" key="3">
    <source>
        <dbReference type="EMBL" id="CDG21615.1"/>
    </source>
</evidence>
<feature type="domain" description="Thoeris anti-defense 2-like" evidence="1">
    <location>
        <begin position="33"/>
        <end position="98"/>
    </location>
</feature>
<dbReference type="EMBL" id="FO704551">
    <property type="protein sequence ID" value="CDG21615.1"/>
    <property type="molecule type" value="Genomic_DNA"/>
</dbReference>
<evidence type="ECO:0000313" key="4">
    <source>
        <dbReference type="Proteomes" id="UP000032735"/>
    </source>
</evidence>
<feature type="domain" description="DUF7823" evidence="2">
    <location>
        <begin position="136"/>
        <end position="249"/>
    </location>
</feature>
<dbReference type="Pfam" id="PF11195">
    <property type="entry name" value="Tad2-like"/>
    <property type="match status" value="1"/>
</dbReference>
<dbReference type="HOGENOM" id="CLU_093188_0_0_6"/>
<protein>
    <recommendedName>
        <fullName evidence="5">DUF2829 domain-containing protein</fullName>
    </recommendedName>
</protein>
<evidence type="ECO:0000259" key="1">
    <source>
        <dbReference type="Pfam" id="PF11195"/>
    </source>
</evidence>
<sequence>MSDVNKLDNKQCPFDPEQYKEKFEIDDIAPAGSFPWAMIKMYLGGQLYRKDWSASGEYIYFVAGDGDHIAPEVKMRDKHGILTSWQPTQDDMMACDWIAMDCMLSFYLKIEVVRNYGNSGYNWGYLADEELAFLGENSFGDLTNFQTKTDIKEFSLFIWWDHVNAIDIRVSSDRTQDGYQKMKELFGKNLTVTSNGVSYSLGQISEGSQQNGAKQYEFAGSYANTDATKLGDLLKQNVGRAVHFCFNWK</sequence>
<dbReference type="Pfam" id="PF25136">
    <property type="entry name" value="DUF7823"/>
    <property type="match status" value="1"/>
</dbReference>
<accession>A0A068R663</accession>
<organism evidence="3 4">
    <name type="scientific">Xenorhabdus poinarii G6</name>
    <dbReference type="NCBI Taxonomy" id="1354304"/>
    <lineage>
        <taxon>Bacteria</taxon>
        <taxon>Pseudomonadati</taxon>
        <taxon>Pseudomonadota</taxon>
        <taxon>Gammaproteobacteria</taxon>
        <taxon>Enterobacterales</taxon>
        <taxon>Morganellaceae</taxon>
        <taxon>Xenorhabdus</taxon>
    </lineage>
</organism>